<evidence type="ECO:0000259" key="9">
    <source>
        <dbReference type="PROSITE" id="PS50059"/>
    </source>
</evidence>
<evidence type="ECO:0000256" key="3">
    <source>
        <dbReference type="ARBA" id="ARBA00013194"/>
    </source>
</evidence>
<gene>
    <name evidence="10" type="ORF">SVIM_LOCUS215032</name>
</gene>
<name>A0A6N2LE53_SALVM</name>
<dbReference type="Gene3D" id="3.10.50.40">
    <property type="match status" value="1"/>
</dbReference>
<proteinExistence type="inferred from homology"/>
<keyword evidence="6 7" id="KW-0413">Isomerase</keyword>
<dbReference type="InterPro" id="IPR050754">
    <property type="entry name" value="FKBP4/5/8-like"/>
</dbReference>
<evidence type="ECO:0000256" key="8">
    <source>
        <dbReference type="PROSITE-ProRule" id="PRU00339"/>
    </source>
</evidence>
<reference evidence="10" key="1">
    <citation type="submission" date="2019-03" db="EMBL/GenBank/DDBJ databases">
        <authorList>
            <person name="Mank J."/>
            <person name="Almeida P."/>
        </authorList>
    </citation>
    <scope>NUCLEOTIDE SEQUENCE</scope>
    <source>
        <strain evidence="10">78183</strain>
    </source>
</reference>
<keyword evidence="5 8" id="KW-0802">TPR repeat</keyword>
<dbReference type="PANTHER" id="PTHR46512:SF11">
    <property type="entry name" value="PEPTIDYLPROLYL ISOMERASE"/>
    <property type="match status" value="1"/>
</dbReference>
<evidence type="ECO:0000313" key="10">
    <source>
        <dbReference type="EMBL" id="VFU39073.1"/>
    </source>
</evidence>
<dbReference type="AlphaFoldDB" id="A0A6N2LE53"/>
<evidence type="ECO:0000256" key="5">
    <source>
        <dbReference type="ARBA" id="ARBA00022803"/>
    </source>
</evidence>
<dbReference type="InterPro" id="IPR001179">
    <property type="entry name" value="PPIase_FKBP_dom"/>
</dbReference>
<sequence>MLSQDLFVTIDVLTDEVIDGLDRAVVTMKKGEVALLTISPEYAFGSSESQQELAVVPPNSTLCYEIELRLKLLKEEGNVLFKARKYAKASKRYEKAVKYIEYDSSFSEEEKKQAKALKVACNLNDAACKLKLKDYKQAEKLCTKVLELESRNVKALYRRAQAYIQLADLDLAEFDIKKALEIDPENRDVKLEYKTLKEKMKEFNKKEAKFYGNMFAKMSKLGSLESNKAEAKEAEPMSVDSSEA</sequence>
<dbReference type="FunFam" id="1.25.40.10:FF:000008">
    <property type="entry name" value="Peptidylprolyl isomerase"/>
    <property type="match status" value="1"/>
</dbReference>
<dbReference type="PANTHER" id="PTHR46512">
    <property type="entry name" value="PEPTIDYLPROLYL ISOMERASE"/>
    <property type="match status" value="1"/>
</dbReference>
<dbReference type="SUPFAM" id="SSF54534">
    <property type="entry name" value="FKBP-like"/>
    <property type="match status" value="1"/>
</dbReference>
<evidence type="ECO:0000256" key="6">
    <source>
        <dbReference type="ARBA" id="ARBA00023235"/>
    </source>
</evidence>
<evidence type="ECO:0000256" key="4">
    <source>
        <dbReference type="ARBA" id="ARBA00022737"/>
    </source>
</evidence>
<dbReference type="EMBL" id="CAADRP010001458">
    <property type="protein sequence ID" value="VFU39073.1"/>
    <property type="molecule type" value="Genomic_DNA"/>
</dbReference>
<keyword evidence="7" id="KW-0697">Rotamase</keyword>
<dbReference type="InterPro" id="IPR011990">
    <property type="entry name" value="TPR-like_helical_dom_sf"/>
</dbReference>
<organism evidence="10">
    <name type="scientific">Salix viminalis</name>
    <name type="common">Common osier</name>
    <name type="synonym">Basket willow</name>
    <dbReference type="NCBI Taxonomy" id="40686"/>
    <lineage>
        <taxon>Eukaryota</taxon>
        <taxon>Viridiplantae</taxon>
        <taxon>Streptophyta</taxon>
        <taxon>Embryophyta</taxon>
        <taxon>Tracheophyta</taxon>
        <taxon>Spermatophyta</taxon>
        <taxon>Magnoliopsida</taxon>
        <taxon>eudicotyledons</taxon>
        <taxon>Gunneridae</taxon>
        <taxon>Pentapetalae</taxon>
        <taxon>rosids</taxon>
        <taxon>fabids</taxon>
        <taxon>Malpighiales</taxon>
        <taxon>Salicaceae</taxon>
        <taxon>Saliceae</taxon>
        <taxon>Salix</taxon>
    </lineage>
</organism>
<comment type="similarity">
    <text evidence="2">Belongs to the FKBP-type PPIase family.</text>
</comment>
<comment type="catalytic activity">
    <reaction evidence="1 7">
        <text>[protein]-peptidylproline (omega=180) = [protein]-peptidylproline (omega=0)</text>
        <dbReference type="Rhea" id="RHEA:16237"/>
        <dbReference type="Rhea" id="RHEA-COMP:10747"/>
        <dbReference type="Rhea" id="RHEA-COMP:10748"/>
        <dbReference type="ChEBI" id="CHEBI:83833"/>
        <dbReference type="ChEBI" id="CHEBI:83834"/>
        <dbReference type="EC" id="5.2.1.8"/>
    </reaction>
</comment>
<dbReference type="PROSITE" id="PS50005">
    <property type="entry name" value="TPR"/>
    <property type="match status" value="1"/>
</dbReference>
<evidence type="ECO:0000256" key="2">
    <source>
        <dbReference type="ARBA" id="ARBA00006577"/>
    </source>
</evidence>
<dbReference type="EC" id="5.2.1.8" evidence="3 7"/>
<feature type="repeat" description="TPR" evidence="8">
    <location>
        <begin position="153"/>
        <end position="186"/>
    </location>
</feature>
<keyword evidence="4" id="KW-0677">Repeat</keyword>
<dbReference type="SMART" id="SM00028">
    <property type="entry name" value="TPR"/>
    <property type="match status" value="3"/>
</dbReference>
<dbReference type="GO" id="GO:0003755">
    <property type="term" value="F:peptidyl-prolyl cis-trans isomerase activity"/>
    <property type="evidence" value="ECO:0007669"/>
    <property type="project" value="UniProtKB-KW"/>
</dbReference>
<evidence type="ECO:0000256" key="1">
    <source>
        <dbReference type="ARBA" id="ARBA00000971"/>
    </source>
</evidence>
<dbReference type="PROSITE" id="PS50059">
    <property type="entry name" value="FKBP_PPIASE"/>
    <property type="match status" value="1"/>
</dbReference>
<dbReference type="Pfam" id="PF00515">
    <property type="entry name" value="TPR_1"/>
    <property type="match status" value="1"/>
</dbReference>
<accession>A0A6N2LE53</accession>
<dbReference type="Pfam" id="PF00254">
    <property type="entry name" value="FKBP_C"/>
    <property type="match status" value="1"/>
</dbReference>
<protein>
    <recommendedName>
        <fullName evidence="3 7">peptidylprolyl isomerase</fullName>
        <ecNumber evidence="3 7">5.2.1.8</ecNumber>
    </recommendedName>
</protein>
<evidence type="ECO:0000256" key="7">
    <source>
        <dbReference type="PROSITE-ProRule" id="PRU00277"/>
    </source>
</evidence>
<feature type="domain" description="PPIase FKBP-type" evidence="9">
    <location>
        <begin position="1"/>
        <end position="68"/>
    </location>
</feature>
<dbReference type="SUPFAM" id="SSF48452">
    <property type="entry name" value="TPR-like"/>
    <property type="match status" value="1"/>
</dbReference>
<dbReference type="InterPro" id="IPR019734">
    <property type="entry name" value="TPR_rpt"/>
</dbReference>
<dbReference type="Gene3D" id="1.25.40.10">
    <property type="entry name" value="Tetratricopeptide repeat domain"/>
    <property type="match status" value="1"/>
</dbReference>
<dbReference type="InterPro" id="IPR046357">
    <property type="entry name" value="PPIase_dom_sf"/>
</dbReference>